<dbReference type="OrthoDB" id="5983188at2759"/>
<feature type="region of interest" description="Disordered" evidence="1">
    <location>
        <begin position="72"/>
        <end position="152"/>
    </location>
</feature>
<feature type="compositionally biased region" description="Polar residues" evidence="1">
    <location>
        <begin position="206"/>
        <end position="220"/>
    </location>
</feature>
<dbReference type="Proteomes" id="UP000001593">
    <property type="component" value="Unassembled WGS sequence"/>
</dbReference>
<evidence type="ECO:0000256" key="1">
    <source>
        <dbReference type="SAM" id="MobiDB-lite"/>
    </source>
</evidence>
<reference evidence="2 3" key="1">
    <citation type="journal article" date="2007" name="Science">
        <title>Sea anemone genome reveals ancestral eumetazoan gene repertoire and genomic organization.</title>
        <authorList>
            <person name="Putnam N.H."/>
            <person name="Srivastava M."/>
            <person name="Hellsten U."/>
            <person name="Dirks B."/>
            <person name="Chapman J."/>
            <person name="Salamov A."/>
            <person name="Terry A."/>
            <person name="Shapiro H."/>
            <person name="Lindquist E."/>
            <person name="Kapitonov V.V."/>
            <person name="Jurka J."/>
            <person name="Genikhovich G."/>
            <person name="Grigoriev I.V."/>
            <person name="Lucas S.M."/>
            <person name="Steele R.E."/>
            <person name="Finnerty J.R."/>
            <person name="Technau U."/>
            <person name="Martindale M.Q."/>
            <person name="Rokhsar D.S."/>
        </authorList>
    </citation>
    <scope>NUCLEOTIDE SEQUENCE [LARGE SCALE GENOMIC DNA]</scope>
    <source>
        <strain evidence="3">CH2 X CH6</strain>
    </source>
</reference>
<protein>
    <submittedName>
        <fullName evidence="2">Uncharacterized protein</fullName>
    </submittedName>
</protein>
<feature type="compositionally biased region" description="Polar residues" evidence="1">
    <location>
        <begin position="113"/>
        <end position="147"/>
    </location>
</feature>
<feature type="compositionally biased region" description="Basic and acidic residues" evidence="1">
    <location>
        <begin position="191"/>
        <end position="205"/>
    </location>
</feature>
<organism evidence="2 3">
    <name type="scientific">Nematostella vectensis</name>
    <name type="common">Starlet sea anemone</name>
    <dbReference type="NCBI Taxonomy" id="45351"/>
    <lineage>
        <taxon>Eukaryota</taxon>
        <taxon>Metazoa</taxon>
        <taxon>Cnidaria</taxon>
        <taxon>Anthozoa</taxon>
        <taxon>Hexacorallia</taxon>
        <taxon>Actiniaria</taxon>
        <taxon>Edwardsiidae</taxon>
        <taxon>Nematostella</taxon>
    </lineage>
</organism>
<dbReference type="EMBL" id="DS469507">
    <property type="protein sequence ID" value="EDO49957.1"/>
    <property type="molecule type" value="Genomic_DNA"/>
</dbReference>
<feature type="compositionally biased region" description="Basic residues" evidence="1">
    <location>
        <begin position="78"/>
        <end position="94"/>
    </location>
</feature>
<feature type="region of interest" description="Disordered" evidence="1">
    <location>
        <begin position="191"/>
        <end position="231"/>
    </location>
</feature>
<feature type="region of interest" description="Disordered" evidence="1">
    <location>
        <begin position="264"/>
        <end position="287"/>
    </location>
</feature>
<dbReference type="InParanoid" id="A7REQ9"/>
<keyword evidence="3" id="KW-1185">Reference proteome</keyword>
<evidence type="ECO:0000313" key="3">
    <source>
        <dbReference type="Proteomes" id="UP000001593"/>
    </source>
</evidence>
<dbReference type="HOGENOM" id="CLU_970755_0_0_1"/>
<evidence type="ECO:0000313" key="2">
    <source>
        <dbReference type="EMBL" id="EDO49957.1"/>
    </source>
</evidence>
<gene>
    <name evidence="2" type="ORF">NEMVEDRAFT_v1g237705</name>
</gene>
<dbReference type="KEGG" id="nve:5522149"/>
<name>A7REQ9_NEMVE</name>
<proteinExistence type="predicted"/>
<dbReference type="OMA" id="VESWIPF"/>
<accession>A7REQ9</accession>
<dbReference type="AlphaFoldDB" id="A7REQ9"/>
<sequence length="287" mass="32058">MALGQGDLEVGCIVNSSVVMDGLKPNPGKKVRFDLNHEVFFIPTKWDRLSSQTSVIKEKVIGEVAIRTRTRVEDERRAKNKQNKSKKARKSTRSRRIDVSTAATVTRADRNKGTLSSRGSTAKESNGGSKVTQRTDKSTSVGNQSKLPQRERGDIDKVDIVLPKIGYSTEIKRAIEKVLVRNRTFTQDIDNNKDPVKTIPNKEDNASLSRTRSVYDNDSLSSDKKDPLRPMISYRSVPRPDGEVRFSELSRNLDGWTPFSAWRESAEGESTDGKRGAGPLIPHSILY</sequence>